<accession>A0A7V3N5G7</accession>
<dbReference type="AlphaFoldDB" id="A0A7V3N5G7"/>
<name>A0A7V3N5G7_UNCC3</name>
<reference evidence="1" key="1">
    <citation type="journal article" date="2020" name="mSystems">
        <title>Genome- and Community-Level Interaction Insights into Carbon Utilization and Element Cycling Functions of Hydrothermarchaeota in Hydrothermal Sediment.</title>
        <authorList>
            <person name="Zhou Z."/>
            <person name="Liu Y."/>
            <person name="Xu W."/>
            <person name="Pan J."/>
            <person name="Luo Z.H."/>
            <person name="Li M."/>
        </authorList>
    </citation>
    <scope>NUCLEOTIDE SEQUENCE [LARGE SCALE GENOMIC DNA]</scope>
    <source>
        <strain evidence="1">SpSt-757</strain>
    </source>
</reference>
<sequence>MSKKPTRKQQKAISKDVSDLVREYEKTGKITTSRATYHPKSKKEAIKQALAVEYGKRGIGRAGKRSKK</sequence>
<gene>
    <name evidence="1" type="ORF">ENV41_04190</name>
</gene>
<protein>
    <submittedName>
        <fullName evidence="1">Uncharacterized protein</fullName>
    </submittedName>
</protein>
<dbReference type="EMBL" id="DTGG01000127">
    <property type="protein sequence ID" value="HFZ09313.1"/>
    <property type="molecule type" value="Genomic_DNA"/>
</dbReference>
<organism evidence="1">
    <name type="scientific">candidate division CPR3 bacterium</name>
    <dbReference type="NCBI Taxonomy" id="2268181"/>
    <lineage>
        <taxon>Bacteria</taxon>
        <taxon>Bacteria division CPR3</taxon>
    </lineage>
</organism>
<proteinExistence type="predicted"/>
<comment type="caution">
    <text evidence="1">The sequence shown here is derived from an EMBL/GenBank/DDBJ whole genome shotgun (WGS) entry which is preliminary data.</text>
</comment>
<evidence type="ECO:0000313" key="1">
    <source>
        <dbReference type="EMBL" id="HFZ09313.1"/>
    </source>
</evidence>